<dbReference type="Proteomes" id="UP000427769">
    <property type="component" value="Chromosome"/>
</dbReference>
<evidence type="ECO:0000256" key="1">
    <source>
        <dbReference type="ARBA" id="ARBA00022741"/>
    </source>
</evidence>
<keyword evidence="2" id="KW-0378">Hydrolase</keyword>
<dbReference type="PANTHER" id="PTHR45766:SF6">
    <property type="entry name" value="SWI_SNF-RELATED MATRIX-ASSOCIATED ACTIN-DEPENDENT REGULATOR OF CHROMATIN SUBFAMILY A-LIKE PROTEIN 1"/>
    <property type="match status" value="1"/>
</dbReference>
<feature type="region of interest" description="Disordered" evidence="5">
    <location>
        <begin position="424"/>
        <end position="447"/>
    </location>
</feature>
<keyword evidence="4" id="KW-0067">ATP-binding</keyword>
<dbReference type="AlphaFoldDB" id="A0A5K7Z9R0"/>
<dbReference type="CDD" id="cd18011">
    <property type="entry name" value="DEXDc_RapA"/>
    <property type="match status" value="1"/>
</dbReference>
<dbReference type="PANTHER" id="PTHR45766">
    <property type="entry name" value="DNA ANNEALING HELICASE AND ENDONUCLEASE ZRANB3 FAMILY MEMBER"/>
    <property type="match status" value="1"/>
</dbReference>
<evidence type="ECO:0000256" key="4">
    <source>
        <dbReference type="ARBA" id="ARBA00022840"/>
    </source>
</evidence>
<dbReference type="InterPro" id="IPR001650">
    <property type="entry name" value="Helicase_C-like"/>
</dbReference>
<sequence>MSYAVGSLVQVRGREWVVLPESKDDLLVLRPLGGLDEEVTGILPSLEEIQPAHFDLPNPEDVGDHRSCRILRDAVRLSTRASAGPFRSFGRIAFSPRPYQLVPLLMALKLDPIRMLIADDVGVGKTIEALMVARELLDRGEIQRTAILCPPHLAEQWQGELASKFQIEAELVLSSTVRQLERRCRVGQSLFDLYPHVVVSMDFVKSDRRRDEFVNKCPEMVIVDEAHTCAYGYEGHGGRHQRHQMVKSLCANLSRHMIFVTATPHSGKEEPFRALLGFLDPGYAHFPSDLTGPANESHRRKLARHFVQRRRADIRHFMQTETPFPKRLEREDTYKLSENYRKLIEKVLKYTQEIVREAAGGKFQQRVRWWGALALLRSVASSPAAAISTLRKRTATQDAATLEEVDEIGRKTVLDLGVEDQTEGVDLVPGSDTSNDSEESQSEEKANHKRLLAMARDAEKLMGKSDVKLLQVTKVVKGLLDEGFSPIVFCRFIPTADYVAEALQSTIGKDVKIISVTGLMPPADREERVSALSTHPKRVLVATDCLSEGINLQEWFDAVIHYDLSWSPTRHEQREGRVDRYGQPSDEVRVITYYGLDNPIDGIVLEALLRKHKKIRSSLGISVPVPVDSDAVLEAIFEGLLMREKPGHKQMSLFDELTAPMASKKAELEDQWEDAAEKEKRSRTIFAQETIKAEEVALELAIVEKAIGSGQNLEEFVKESLHSLGAVVSQKSRHVEFHLSETPRALRDAMGVMEKLKARFDRTGSNGVIQLTRTHPIAEGLANFVMDTALDSKVTGIAKRAGAIRTRAVSQRTVLFLVRYRYDIITTRSRATSSQLVEECTLMAFSGSGNSIKWLSEDECSALLGIRPDENIVPEQASFFVQRVVDVFDSFSPHLEEEGRKRAGFLLESHKRVRDAAKIKGLAYKVEPKLPPDVLGIYVYLPQAGAGGAQ</sequence>
<dbReference type="Pfam" id="PF00176">
    <property type="entry name" value="SNF2-rel_dom"/>
    <property type="match status" value="1"/>
</dbReference>
<evidence type="ECO:0000313" key="9">
    <source>
        <dbReference type="Proteomes" id="UP000427769"/>
    </source>
</evidence>
<dbReference type="InterPro" id="IPR000330">
    <property type="entry name" value="SNF2_N"/>
</dbReference>
<accession>A0A5K7Z9R0</accession>
<dbReference type="EMBL" id="AP021875">
    <property type="protein sequence ID" value="BBO77455.1"/>
    <property type="molecule type" value="Genomic_DNA"/>
</dbReference>
<dbReference type="Pfam" id="PF00271">
    <property type="entry name" value="Helicase_C"/>
    <property type="match status" value="1"/>
</dbReference>
<dbReference type="SMART" id="SM00487">
    <property type="entry name" value="DEXDc"/>
    <property type="match status" value="1"/>
</dbReference>
<keyword evidence="3 8" id="KW-0347">Helicase</keyword>
<dbReference type="CDD" id="cd18793">
    <property type="entry name" value="SF2_C_SNF"/>
    <property type="match status" value="1"/>
</dbReference>
<keyword evidence="9" id="KW-1185">Reference proteome</keyword>
<dbReference type="GO" id="GO:0005524">
    <property type="term" value="F:ATP binding"/>
    <property type="evidence" value="ECO:0007669"/>
    <property type="project" value="UniProtKB-KW"/>
</dbReference>
<dbReference type="RefSeq" id="WP_155306196.1">
    <property type="nucleotide sequence ID" value="NZ_AP021875.1"/>
</dbReference>
<dbReference type="GO" id="GO:0004386">
    <property type="term" value="F:helicase activity"/>
    <property type="evidence" value="ECO:0007669"/>
    <property type="project" value="UniProtKB-KW"/>
</dbReference>
<evidence type="ECO:0000259" key="6">
    <source>
        <dbReference type="PROSITE" id="PS51192"/>
    </source>
</evidence>
<dbReference type="InterPro" id="IPR049730">
    <property type="entry name" value="SNF2/RAD54-like_C"/>
</dbReference>
<dbReference type="Gene3D" id="3.40.50.10810">
    <property type="entry name" value="Tandem AAA-ATPase domain"/>
    <property type="match status" value="1"/>
</dbReference>
<evidence type="ECO:0000256" key="5">
    <source>
        <dbReference type="SAM" id="MobiDB-lite"/>
    </source>
</evidence>
<dbReference type="InterPro" id="IPR014001">
    <property type="entry name" value="Helicase_ATP-bd"/>
</dbReference>
<dbReference type="OrthoDB" id="18878at2"/>
<gene>
    <name evidence="8" type="ORF">DSCW_48720</name>
</gene>
<dbReference type="PROSITE" id="PS51192">
    <property type="entry name" value="HELICASE_ATP_BIND_1"/>
    <property type="match status" value="1"/>
</dbReference>
<evidence type="ECO:0000313" key="8">
    <source>
        <dbReference type="EMBL" id="BBO77455.1"/>
    </source>
</evidence>
<dbReference type="SMART" id="SM00490">
    <property type="entry name" value="HELICc"/>
    <property type="match status" value="1"/>
</dbReference>
<dbReference type="InterPro" id="IPR057342">
    <property type="entry name" value="DEXDc_RapA"/>
</dbReference>
<dbReference type="InterPro" id="IPR038718">
    <property type="entry name" value="SNF2-like_sf"/>
</dbReference>
<proteinExistence type="predicted"/>
<organism evidence="8 9">
    <name type="scientific">Desulfosarcina widdelii</name>
    <dbReference type="NCBI Taxonomy" id="947919"/>
    <lineage>
        <taxon>Bacteria</taxon>
        <taxon>Pseudomonadati</taxon>
        <taxon>Thermodesulfobacteriota</taxon>
        <taxon>Desulfobacteria</taxon>
        <taxon>Desulfobacterales</taxon>
        <taxon>Desulfosarcinaceae</taxon>
        <taxon>Desulfosarcina</taxon>
    </lineage>
</organism>
<evidence type="ECO:0000256" key="3">
    <source>
        <dbReference type="ARBA" id="ARBA00022806"/>
    </source>
</evidence>
<dbReference type="PROSITE" id="PS51194">
    <property type="entry name" value="HELICASE_CTER"/>
    <property type="match status" value="1"/>
</dbReference>
<dbReference type="GO" id="GO:0016787">
    <property type="term" value="F:hydrolase activity"/>
    <property type="evidence" value="ECO:0007669"/>
    <property type="project" value="UniProtKB-KW"/>
</dbReference>
<name>A0A5K7Z9R0_9BACT</name>
<feature type="domain" description="Helicase C-terminal" evidence="7">
    <location>
        <begin position="471"/>
        <end position="631"/>
    </location>
</feature>
<dbReference type="KEGG" id="dwd:DSCW_48720"/>
<protein>
    <submittedName>
        <fullName evidence="8">ATP-dependent helicase HepA</fullName>
    </submittedName>
</protein>
<dbReference type="SUPFAM" id="SSF52540">
    <property type="entry name" value="P-loop containing nucleoside triphosphate hydrolases"/>
    <property type="match status" value="1"/>
</dbReference>
<dbReference type="Gene3D" id="3.40.50.300">
    <property type="entry name" value="P-loop containing nucleotide triphosphate hydrolases"/>
    <property type="match status" value="1"/>
</dbReference>
<dbReference type="InterPro" id="IPR027417">
    <property type="entry name" value="P-loop_NTPase"/>
</dbReference>
<keyword evidence="1" id="KW-0547">Nucleotide-binding</keyword>
<reference evidence="8 9" key="1">
    <citation type="submission" date="2019-11" db="EMBL/GenBank/DDBJ databases">
        <title>Comparative genomics of hydrocarbon-degrading Desulfosarcina strains.</title>
        <authorList>
            <person name="Watanabe M."/>
            <person name="Kojima H."/>
            <person name="Fukui M."/>
        </authorList>
    </citation>
    <scope>NUCLEOTIDE SEQUENCE [LARGE SCALE GENOMIC DNA]</scope>
    <source>
        <strain evidence="8 9">PP31</strain>
    </source>
</reference>
<evidence type="ECO:0000259" key="7">
    <source>
        <dbReference type="PROSITE" id="PS51194"/>
    </source>
</evidence>
<evidence type="ECO:0000256" key="2">
    <source>
        <dbReference type="ARBA" id="ARBA00022801"/>
    </source>
</evidence>
<feature type="domain" description="Helicase ATP-binding" evidence="6">
    <location>
        <begin position="106"/>
        <end position="282"/>
    </location>
</feature>